<evidence type="ECO:0000259" key="8">
    <source>
        <dbReference type="PROSITE" id="PS52029"/>
    </source>
</evidence>
<evidence type="ECO:0000256" key="1">
    <source>
        <dbReference type="ARBA" id="ARBA00004752"/>
    </source>
</evidence>
<comment type="pathway">
    <text evidence="1 7">Cell wall biogenesis; peptidoglycan biosynthesis.</text>
</comment>
<keyword evidence="5 7" id="KW-0573">Peptidoglycan synthesis</keyword>
<comment type="caution">
    <text evidence="9">The sequence shown here is derived from an EMBL/GenBank/DDBJ whole genome shotgun (WGS) entry which is preliminary data.</text>
</comment>
<evidence type="ECO:0000256" key="6">
    <source>
        <dbReference type="ARBA" id="ARBA00023316"/>
    </source>
</evidence>
<dbReference type="Gene3D" id="2.40.440.10">
    <property type="entry name" value="L,D-transpeptidase catalytic domain-like"/>
    <property type="match status" value="1"/>
</dbReference>
<dbReference type="PANTHER" id="PTHR36699">
    <property type="entry name" value="LD-TRANSPEPTIDASE"/>
    <property type="match status" value="1"/>
</dbReference>
<feature type="domain" description="L,D-TPase catalytic" evidence="8">
    <location>
        <begin position="32"/>
        <end position="164"/>
    </location>
</feature>
<dbReference type="Pfam" id="PF03734">
    <property type="entry name" value="YkuD"/>
    <property type="match status" value="1"/>
</dbReference>
<dbReference type="PROSITE" id="PS52029">
    <property type="entry name" value="LD_TPASE"/>
    <property type="match status" value="1"/>
</dbReference>
<keyword evidence="4 7" id="KW-0133">Cell shape</keyword>
<gene>
    <name evidence="9" type="ORF">OM960_23160</name>
</gene>
<dbReference type="EMBL" id="JAPDOG010000043">
    <property type="protein sequence ID" value="MCW3784425.1"/>
    <property type="molecule type" value="Genomic_DNA"/>
</dbReference>
<feature type="active site" description="Nucleophile" evidence="7">
    <location>
        <position position="140"/>
    </location>
</feature>
<dbReference type="CDD" id="cd16913">
    <property type="entry name" value="YkuD_like"/>
    <property type="match status" value="1"/>
</dbReference>
<keyword evidence="3" id="KW-0808">Transferase</keyword>
<evidence type="ECO:0000256" key="2">
    <source>
        <dbReference type="ARBA" id="ARBA00005992"/>
    </source>
</evidence>
<protein>
    <submittedName>
        <fullName evidence="9">L,D-transpeptidase family protein</fullName>
    </submittedName>
</protein>
<dbReference type="InterPro" id="IPR005490">
    <property type="entry name" value="LD_TPept_cat_dom"/>
</dbReference>
<proteinExistence type="inferred from homology"/>
<dbReference type="RefSeq" id="WP_264773659.1">
    <property type="nucleotide sequence ID" value="NZ_JAPDOG010000043.1"/>
</dbReference>
<evidence type="ECO:0000256" key="7">
    <source>
        <dbReference type="PROSITE-ProRule" id="PRU01373"/>
    </source>
</evidence>
<dbReference type="Proteomes" id="UP001207582">
    <property type="component" value="Unassembled WGS sequence"/>
</dbReference>
<evidence type="ECO:0000313" key="10">
    <source>
        <dbReference type="Proteomes" id="UP001207582"/>
    </source>
</evidence>
<sequence length="165" mass="18405">MQDFTRRAFIGAAVSLLVLPAEARGLISGRVDRIQVRKAQRQLDLVGQGRVLKSYEIRLGARPVGPKRFQSDMRTPEGAYRIDRRNPRSAFHLSLGVSYPTPEDRAYAASRGRAPGGEIFIHGQPNGHRGTIRRDWTRGCIAVSNADMDEIWRLVPVGCPIHIHA</sequence>
<dbReference type="PANTHER" id="PTHR36699:SF1">
    <property type="entry name" value="L,D-TRANSPEPTIDASE YAFK-RELATED"/>
    <property type="match status" value="1"/>
</dbReference>
<evidence type="ECO:0000313" key="9">
    <source>
        <dbReference type="EMBL" id="MCW3784425.1"/>
    </source>
</evidence>
<evidence type="ECO:0000256" key="5">
    <source>
        <dbReference type="ARBA" id="ARBA00022984"/>
    </source>
</evidence>
<feature type="active site" description="Proton donor/acceptor" evidence="7">
    <location>
        <position position="122"/>
    </location>
</feature>
<comment type="similarity">
    <text evidence="2">Belongs to the YkuD family.</text>
</comment>
<evidence type="ECO:0000256" key="4">
    <source>
        <dbReference type="ARBA" id="ARBA00022960"/>
    </source>
</evidence>
<evidence type="ECO:0000256" key="3">
    <source>
        <dbReference type="ARBA" id="ARBA00022679"/>
    </source>
</evidence>
<keyword evidence="10" id="KW-1185">Reference proteome</keyword>
<name>A0ABT3J9T0_9RHOB</name>
<reference evidence="9 10" key="1">
    <citation type="submission" date="2022-10" db="EMBL/GenBank/DDBJ databases">
        <title>Defluviimonas sp. CAU 1641 isolated from mud.</title>
        <authorList>
            <person name="Kim W."/>
        </authorList>
    </citation>
    <scope>NUCLEOTIDE SEQUENCE [LARGE SCALE GENOMIC DNA]</scope>
    <source>
        <strain evidence="9 10">CAU 1641</strain>
    </source>
</reference>
<dbReference type="InterPro" id="IPR038063">
    <property type="entry name" value="Transpep_catalytic_dom"/>
</dbReference>
<dbReference type="SUPFAM" id="SSF141523">
    <property type="entry name" value="L,D-transpeptidase catalytic domain-like"/>
    <property type="match status" value="1"/>
</dbReference>
<organism evidence="9 10">
    <name type="scientific">Defluviimonas salinarum</name>
    <dbReference type="NCBI Taxonomy" id="2992147"/>
    <lineage>
        <taxon>Bacteria</taxon>
        <taxon>Pseudomonadati</taxon>
        <taxon>Pseudomonadota</taxon>
        <taxon>Alphaproteobacteria</taxon>
        <taxon>Rhodobacterales</taxon>
        <taxon>Paracoccaceae</taxon>
        <taxon>Albidovulum</taxon>
    </lineage>
</organism>
<keyword evidence="6 7" id="KW-0961">Cell wall biogenesis/degradation</keyword>
<accession>A0ABT3J9T0</accession>